<evidence type="ECO:0000313" key="2">
    <source>
        <dbReference type="EMBL" id="MFC3528886.1"/>
    </source>
</evidence>
<evidence type="ECO:0000256" key="1">
    <source>
        <dbReference type="SAM" id="Phobius"/>
    </source>
</evidence>
<protein>
    <submittedName>
        <fullName evidence="2">Uncharacterized protein</fullName>
    </submittedName>
</protein>
<accession>A0ABV7R9A6</accession>
<name>A0ABV7R9A6_9RHOB</name>
<keyword evidence="3" id="KW-1185">Reference proteome</keyword>
<feature type="transmembrane region" description="Helical" evidence="1">
    <location>
        <begin position="15"/>
        <end position="36"/>
    </location>
</feature>
<comment type="caution">
    <text evidence="2">The sequence shown here is derived from an EMBL/GenBank/DDBJ whole genome shotgun (WGS) entry which is preliminary data.</text>
</comment>
<keyword evidence="1" id="KW-1133">Transmembrane helix</keyword>
<feature type="transmembrane region" description="Helical" evidence="1">
    <location>
        <begin position="42"/>
        <end position="62"/>
    </location>
</feature>
<reference evidence="3" key="1">
    <citation type="journal article" date="2019" name="Int. J. Syst. Evol. Microbiol.">
        <title>The Global Catalogue of Microorganisms (GCM) 10K type strain sequencing project: providing services to taxonomists for standard genome sequencing and annotation.</title>
        <authorList>
            <consortium name="The Broad Institute Genomics Platform"/>
            <consortium name="The Broad Institute Genome Sequencing Center for Infectious Disease"/>
            <person name="Wu L."/>
            <person name="Ma J."/>
        </authorList>
    </citation>
    <scope>NUCLEOTIDE SEQUENCE [LARGE SCALE GENOMIC DNA]</scope>
    <source>
        <strain evidence="3">KCTC 42899</strain>
    </source>
</reference>
<dbReference type="Proteomes" id="UP001595721">
    <property type="component" value="Unassembled WGS sequence"/>
</dbReference>
<dbReference type="RefSeq" id="WP_374424232.1">
    <property type="nucleotide sequence ID" value="NZ_JBHRXJ010000008.1"/>
</dbReference>
<keyword evidence="1" id="KW-0472">Membrane</keyword>
<dbReference type="EMBL" id="JBHRXJ010000008">
    <property type="protein sequence ID" value="MFC3528886.1"/>
    <property type="molecule type" value="Genomic_DNA"/>
</dbReference>
<evidence type="ECO:0000313" key="3">
    <source>
        <dbReference type="Proteomes" id="UP001595721"/>
    </source>
</evidence>
<proteinExistence type="predicted"/>
<gene>
    <name evidence="2" type="ORF">ACFOMH_11935</name>
</gene>
<keyword evidence="1" id="KW-0812">Transmembrane</keyword>
<sequence>MDHTDQAQLQSDNRFANLLFLFAAMLVVLSLIALALWGLPAIAMVGLAATVAVFFMLIAYAAGW</sequence>
<organism evidence="2 3">
    <name type="scientific">Paracoccus mangrovi</name>
    <dbReference type="NCBI Taxonomy" id="1715645"/>
    <lineage>
        <taxon>Bacteria</taxon>
        <taxon>Pseudomonadati</taxon>
        <taxon>Pseudomonadota</taxon>
        <taxon>Alphaproteobacteria</taxon>
        <taxon>Rhodobacterales</taxon>
        <taxon>Paracoccaceae</taxon>
        <taxon>Paracoccus</taxon>
    </lineage>
</organism>